<proteinExistence type="inferred from homology"/>
<keyword evidence="2" id="KW-0812">Transmembrane</keyword>
<feature type="transmembrane region" description="Helical" evidence="2">
    <location>
        <begin position="68"/>
        <end position="89"/>
    </location>
</feature>
<accession>A0A1Q8YK40</accession>
<feature type="transmembrane region" description="Helical" evidence="2">
    <location>
        <begin position="33"/>
        <end position="56"/>
    </location>
</feature>
<name>A0A1Q8YK40_9BURK</name>
<keyword evidence="2" id="KW-0472">Membrane</keyword>
<dbReference type="Proteomes" id="UP000185911">
    <property type="component" value="Unassembled WGS sequence"/>
</dbReference>
<gene>
    <name evidence="4" type="ORF">BLL52_0587</name>
</gene>
<evidence type="ECO:0000256" key="2">
    <source>
        <dbReference type="SAM" id="Phobius"/>
    </source>
</evidence>
<feature type="domain" description="Polysaccharide biosynthesis protein CapD-like" evidence="3">
    <location>
        <begin position="273"/>
        <end position="566"/>
    </location>
</feature>
<evidence type="ECO:0000256" key="1">
    <source>
        <dbReference type="ARBA" id="ARBA00007430"/>
    </source>
</evidence>
<dbReference type="PANTHER" id="PTHR43318:SF1">
    <property type="entry name" value="POLYSACCHARIDE BIOSYNTHESIS PROTEIN EPSC-RELATED"/>
    <property type="match status" value="1"/>
</dbReference>
<dbReference type="Gene3D" id="3.40.50.720">
    <property type="entry name" value="NAD(P)-binding Rossmann-like Domain"/>
    <property type="match status" value="2"/>
</dbReference>
<dbReference type="Pfam" id="PF13727">
    <property type="entry name" value="CoA_binding_3"/>
    <property type="match status" value="1"/>
</dbReference>
<comment type="similarity">
    <text evidence="1">Belongs to the polysaccharide synthase family.</text>
</comment>
<organism evidence="4 5">
    <name type="scientific">Rhodoferax antarcticus ANT.BR</name>
    <dbReference type="NCBI Taxonomy" id="1111071"/>
    <lineage>
        <taxon>Bacteria</taxon>
        <taxon>Pseudomonadati</taxon>
        <taxon>Pseudomonadota</taxon>
        <taxon>Betaproteobacteria</taxon>
        <taxon>Burkholderiales</taxon>
        <taxon>Comamonadaceae</taxon>
        <taxon>Rhodoferax</taxon>
    </lineage>
</organism>
<dbReference type="CDD" id="cd05237">
    <property type="entry name" value="UDP_invert_4-6DH_SDR_e"/>
    <property type="match status" value="1"/>
</dbReference>
<evidence type="ECO:0000313" key="4">
    <source>
        <dbReference type="EMBL" id="OLP08299.1"/>
    </source>
</evidence>
<comment type="caution">
    <text evidence="4">The sequence shown here is derived from an EMBL/GenBank/DDBJ whole genome shotgun (WGS) entry which is preliminary data.</text>
</comment>
<dbReference type="PANTHER" id="PTHR43318">
    <property type="entry name" value="UDP-N-ACETYLGLUCOSAMINE 4,6-DEHYDRATASE"/>
    <property type="match status" value="1"/>
</dbReference>
<keyword evidence="2" id="KW-1133">Transmembrane helix</keyword>
<protein>
    <submittedName>
        <fullName evidence="4">Polysaccharide biosynthesis protein CapD</fullName>
    </submittedName>
</protein>
<dbReference type="AlphaFoldDB" id="A0A1Q8YK40"/>
<evidence type="ECO:0000313" key="5">
    <source>
        <dbReference type="Proteomes" id="UP000185911"/>
    </source>
</evidence>
<reference evidence="4 5" key="1">
    <citation type="submission" date="2017-01" db="EMBL/GenBank/DDBJ databases">
        <title>Genome sequence of Rhodoferax antarcticus ANT.BR, a psychrophilic purple nonsulfur bacterium from an Antarctic microbial mat.</title>
        <authorList>
            <person name="Baker J."/>
            <person name="Riester C."/>
            <person name="Skinner B."/>
            <person name="Newell A."/>
            <person name="Swingley W."/>
            <person name="Madigan M."/>
            <person name="Jung D."/>
            <person name="Asao M."/>
            <person name="Chen M."/>
            <person name="Loughlin P."/>
            <person name="Pan H."/>
            <person name="Lin S."/>
            <person name="Li N."/>
            <person name="Shaw J."/>
            <person name="Prado M."/>
            <person name="Sherman C."/>
            <person name="Li X."/>
            <person name="Tang J."/>
            <person name="Blankenship R."/>
            <person name="Zhao T."/>
            <person name="Touchman J."/>
            <person name="Sattley M."/>
        </authorList>
    </citation>
    <scope>NUCLEOTIDE SEQUENCE [LARGE SCALE GENOMIC DNA]</scope>
    <source>
        <strain evidence="4 5">ANT.BR</strain>
    </source>
</reference>
<dbReference type="EMBL" id="MSYM01000005">
    <property type="protein sequence ID" value="OLP08299.1"/>
    <property type="molecule type" value="Genomic_DNA"/>
</dbReference>
<evidence type="ECO:0000259" key="3">
    <source>
        <dbReference type="Pfam" id="PF02719"/>
    </source>
</evidence>
<keyword evidence="5" id="KW-1185">Reference proteome</keyword>
<dbReference type="SUPFAM" id="SSF51735">
    <property type="entry name" value="NAD(P)-binding Rossmann-fold domains"/>
    <property type="match status" value="2"/>
</dbReference>
<dbReference type="Pfam" id="PF02719">
    <property type="entry name" value="Polysacc_synt_2"/>
    <property type="match status" value="1"/>
</dbReference>
<dbReference type="InterPro" id="IPR003869">
    <property type="entry name" value="Polysac_CapD-like"/>
</dbReference>
<dbReference type="STRING" id="81479.RA876_16950"/>
<sequence length="613" mass="65994">MKRLVVVALDVVLALLATWVAFALRLDGFYWPTGAQWAVFLMAPVLSVPVFVRFGLYRAIFRYSGQAALHATGMAVLVYAVLLTAILWWMRLPGVPRSLGILQPLVFLFLVGSSRAVARFWLADLARAQTGVVGRLLIYGAGTSGVQTSAALRLSQQYSLVGFVDDDANKVGRSINGTRVYASAMVPELVAEHNVTDILLALPSATRDCRNAIVQKLRPLPVHVRSLPGLSDLASGRVTVQDFRELDIEDLLGREPVPPLGDLLARDLAGQVVLVSGAGGSIGGELTRQIVLQRPNQLLLLDHNEFGLYAIHQDLQAICKAAGLSVELVPLLGSVINPQRLQAVCDRYRPATVYHAAAYKHVPMVEDNPGEGVRNNVFGTLNLAQAAANSGAKRFVLISTDKAVRPTNVMGATKRMAELVLQALADKSSDTTFCMVRFGNVLGSSGSVVPLFRKQIAAGGPVTVTHTEVTRYFMTIPEAAQLVLQAGAMGQGGDVFVLDMGEPVKIIDLARNMVQLSGLKVRDAEHTEGDIEIAVTGLRPGEKLYEELLIGDNPAPTEHPRIMKAHEVHLPWPVLAPHLQALEQAAEAGNTTAIKAVLTSCVHGYTTQPLAEV</sequence>
<dbReference type="InterPro" id="IPR036291">
    <property type="entry name" value="NAD(P)-bd_dom_sf"/>
</dbReference>
<dbReference type="InterPro" id="IPR051203">
    <property type="entry name" value="Polysaccharide_Synthase-Rel"/>
</dbReference>